<feature type="region of interest" description="Disordered" evidence="1">
    <location>
        <begin position="117"/>
        <end position="147"/>
    </location>
</feature>
<evidence type="ECO:0000313" key="3">
    <source>
        <dbReference type="Proteomes" id="UP000466442"/>
    </source>
</evidence>
<dbReference type="EMBL" id="WIXP02000005">
    <property type="protein sequence ID" value="KAF6211054.1"/>
    <property type="molecule type" value="Genomic_DNA"/>
</dbReference>
<dbReference type="Proteomes" id="UP000466442">
    <property type="component" value="Linkage Group LG5"/>
</dbReference>
<name>A0A8S9XR05_APOLU</name>
<keyword evidence="3" id="KW-1185">Reference proteome</keyword>
<reference evidence="2" key="1">
    <citation type="journal article" date="2021" name="Mol. Ecol. Resour.">
        <title>Apolygus lucorum genome provides insights into omnivorousness and mesophyll feeding.</title>
        <authorList>
            <person name="Liu Y."/>
            <person name="Liu H."/>
            <person name="Wang H."/>
            <person name="Huang T."/>
            <person name="Liu B."/>
            <person name="Yang B."/>
            <person name="Yin L."/>
            <person name="Li B."/>
            <person name="Zhang Y."/>
            <person name="Zhang S."/>
            <person name="Jiang F."/>
            <person name="Zhang X."/>
            <person name="Ren Y."/>
            <person name="Wang B."/>
            <person name="Wang S."/>
            <person name="Lu Y."/>
            <person name="Wu K."/>
            <person name="Fan W."/>
            <person name="Wang G."/>
        </authorList>
    </citation>
    <scope>NUCLEOTIDE SEQUENCE</scope>
    <source>
        <strain evidence="2">12Hb</strain>
    </source>
</reference>
<evidence type="ECO:0000313" key="2">
    <source>
        <dbReference type="EMBL" id="KAF6211054.1"/>
    </source>
</evidence>
<evidence type="ECO:0000256" key="1">
    <source>
        <dbReference type="SAM" id="MobiDB-lite"/>
    </source>
</evidence>
<feature type="compositionally biased region" description="Polar residues" evidence="1">
    <location>
        <begin position="119"/>
        <end position="140"/>
    </location>
</feature>
<dbReference type="AlphaFoldDB" id="A0A8S9XR05"/>
<organism evidence="2 3">
    <name type="scientific">Apolygus lucorum</name>
    <name type="common">Small green plant bug</name>
    <name type="synonym">Lygocoris lucorum</name>
    <dbReference type="NCBI Taxonomy" id="248454"/>
    <lineage>
        <taxon>Eukaryota</taxon>
        <taxon>Metazoa</taxon>
        <taxon>Ecdysozoa</taxon>
        <taxon>Arthropoda</taxon>
        <taxon>Hexapoda</taxon>
        <taxon>Insecta</taxon>
        <taxon>Pterygota</taxon>
        <taxon>Neoptera</taxon>
        <taxon>Paraneoptera</taxon>
        <taxon>Hemiptera</taxon>
        <taxon>Heteroptera</taxon>
        <taxon>Panheteroptera</taxon>
        <taxon>Cimicomorpha</taxon>
        <taxon>Miridae</taxon>
        <taxon>Mirini</taxon>
        <taxon>Apolygus</taxon>
    </lineage>
</organism>
<comment type="caution">
    <text evidence="2">The sequence shown here is derived from an EMBL/GenBank/DDBJ whole genome shotgun (WGS) entry which is preliminary data.</text>
</comment>
<accession>A0A8S9XR05</accession>
<proteinExistence type="predicted"/>
<dbReference type="OrthoDB" id="7397676at2759"/>
<gene>
    <name evidence="2" type="ORF">GE061_014167</name>
</gene>
<protein>
    <submittedName>
        <fullName evidence="2">Uncharacterized protein</fullName>
    </submittedName>
</protein>
<sequence length="159" mass="17524">MCLHLDSTHLTQPLDVSVFRGVKAEWRKILGQRKENVSNATLGFRACGIVPPDVQALLKRISGALDRPQDKAVTPGDSLLKQLESKRAEWIEKKKGGKRKKMNVPLGKSVLSEDVVSAGPSTNVTPSSSSGQCFSKQTTMTKKRRSKVPLKMNPRMMPI</sequence>